<dbReference type="Pfam" id="PF01266">
    <property type="entry name" value="DAO"/>
    <property type="match status" value="1"/>
</dbReference>
<organism evidence="2 3">
    <name type="scientific">Conexibacter stalactiti</name>
    <dbReference type="NCBI Taxonomy" id="1940611"/>
    <lineage>
        <taxon>Bacteria</taxon>
        <taxon>Bacillati</taxon>
        <taxon>Actinomycetota</taxon>
        <taxon>Thermoleophilia</taxon>
        <taxon>Solirubrobacterales</taxon>
        <taxon>Conexibacteraceae</taxon>
        <taxon>Conexibacter</taxon>
    </lineage>
</organism>
<feature type="non-terminal residue" evidence="2">
    <location>
        <position position="239"/>
    </location>
</feature>
<keyword evidence="3" id="KW-1185">Reference proteome</keyword>
<dbReference type="InterPro" id="IPR006076">
    <property type="entry name" value="FAD-dep_OxRdtase"/>
</dbReference>
<evidence type="ECO:0000259" key="1">
    <source>
        <dbReference type="Pfam" id="PF01266"/>
    </source>
</evidence>
<protein>
    <submittedName>
        <fullName evidence="2">FAD-dependent oxidoreductase</fullName>
        <ecNumber evidence="2">1.-.-.-</ecNumber>
    </submittedName>
</protein>
<gene>
    <name evidence="2" type="ORF">R7226_29005</name>
</gene>
<evidence type="ECO:0000313" key="3">
    <source>
        <dbReference type="Proteomes" id="UP001284601"/>
    </source>
</evidence>
<dbReference type="EC" id="1.-.-.-" evidence="2"/>
<evidence type="ECO:0000313" key="2">
    <source>
        <dbReference type="EMBL" id="MDW5598434.1"/>
    </source>
</evidence>
<accession>A0ABU4HZ57</accession>
<dbReference type="InterPro" id="IPR036188">
    <property type="entry name" value="FAD/NAD-bd_sf"/>
</dbReference>
<dbReference type="Gene3D" id="3.30.9.10">
    <property type="entry name" value="D-Amino Acid Oxidase, subunit A, domain 2"/>
    <property type="match status" value="1"/>
</dbReference>
<proteinExistence type="predicted"/>
<dbReference type="SUPFAM" id="SSF51905">
    <property type="entry name" value="FAD/NAD(P)-binding domain"/>
    <property type="match status" value="1"/>
</dbReference>
<feature type="domain" description="FAD dependent oxidoreductase" evidence="1">
    <location>
        <begin position="32"/>
        <end position="223"/>
    </location>
</feature>
<sequence>MSAPRNGGVSFWYANTELPARRAPLDGDASADVCIVGGGFTGLWTAYYLKRAQPELNVVVLEKEFCGFGASGRNGGWLSDHFTAPREQMAAEHGRDAVLSIQRAMRATIDEVLAVCARESIDADVVHHGVVQVARGPAQEARLREFVAHERAWGYEAPGDLVALSAAEMAERIRVAGGSTGAWSPHCARVQPAKLVQGLAAAVARLGVRICESTTVREVVPAGSGARGGGAAGPGGAAG</sequence>
<keyword evidence="2" id="KW-0560">Oxidoreductase</keyword>
<name>A0ABU4HZ57_9ACTN</name>
<comment type="caution">
    <text evidence="2">The sequence shown here is derived from an EMBL/GenBank/DDBJ whole genome shotgun (WGS) entry which is preliminary data.</text>
</comment>
<dbReference type="RefSeq" id="WP_318600963.1">
    <property type="nucleotide sequence ID" value="NZ_JAWSTH010000141.1"/>
</dbReference>
<dbReference type="PANTHER" id="PTHR13847">
    <property type="entry name" value="SARCOSINE DEHYDROGENASE-RELATED"/>
    <property type="match status" value="1"/>
</dbReference>
<dbReference type="GO" id="GO:0016491">
    <property type="term" value="F:oxidoreductase activity"/>
    <property type="evidence" value="ECO:0007669"/>
    <property type="project" value="UniProtKB-KW"/>
</dbReference>
<dbReference type="EMBL" id="JAWSTH010000141">
    <property type="protein sequence ID" value="MDW5598434.1"/>
    <property type="molecule type" value="Genomic_DNA"/>
</dbReference>
<dbReference type="PANTHER" id="PTHR13847:SF285">
    <property type="entry name" value="FAD DEPENDENT OXIDOREDUCTASE DOMAIN-CONTAINING PROTEIN"/>
    <property type="match status" value="1"/>
</dbReference>
<dbReference type="Proteomes" id="UP001284601">
    <property type="component" value="Unassembled WGS sequence"/>
</dbReference>
<dbReference type="Gene3D" id="3.50.50.60">
    <property type="entry name" value="FAD/NAD(P)-binding domain"/>
    <property type="match status" value="1"/>
</dbReference>
<reference evidence="3" key="1">
    <citation type="submission" date="2023-07" db="EMBL/GenBank/DDBJ databases">
        <title>Conexibacter stalactiti sp. nov., isolated from stalactites in a lava cave and emended description of the genus Conexibacter.</title>
        <authorList>
            <person name="Lee S.D."/>
        </authorList>
    </citation>
    <scope>NUCLEOTIDE SEQUENCE [LARGE SCALE GENOMIC DNA]</scope>
    <source>
        <strain evidence="3">KCTC 39840</strain>
    </source>
</reference>